<sequence>MSPTDNVLSRLFSPALLPRFYVEVVTLSTQFISQAWCTITLLLLGKIKKLSGS</sequence>
<comment type="caution">
    <text evidence="1">The sequence shown here is derived from an EMBL/GenBank/DDBJ whole genome shotgun (WGS) entry which is preliminary data.</text>
</comment>
<evidence type="ECO:0000313" key="2">
    <source>
        <dbReference type="Proteomes" id="UP001223829"/>
    </source>
</evidence>
<gene>
    <name evidence="1" type="ORF">QO046_09740</name>
</gene>
<dbReference type="RefSeq" id="WP_000075277.1">
    <property type="nucleotide sequence ID" value="NZ_AP022222.1"/>
</dbReference>
<evidence type="ECO:0000313" key="1">
    <source>
        <dbReference type="EMBL" id="MDK2694674.1"/>
    </source>
</evidence>
<dbReference type="EMBL" id="JASMQD010000001">
    <property type="protein sequence ID" value="MDK2694674.1"/>
    <property type="molecule type" value="Genomic_DNA"/>
</dbReference>
<organism evidence="1 2">
    <name type="scientific">Escherichia coli</name>
    <dbReference type="NCBI Taxonomy" id="562"/>
    <lineage>
        <taxon>Bacteria</taxon>
        <taxon>Pseudomonadati</taxon>
        <taxon>Pseudomonadota</taxon>
        <taxon>Gammaproteobacteria</taxon>
        <taxon>Enterobacterales</taxon>
        <taxon>Enterobacteriaceae</taxon>
        <taxon>Escherichia</taxon>
    </lineage>
</organism>
<protein>
    <submittedName>
        <fullName evidence="1">Uncharacterized protein</fullName>
    </submittedName>
</protein>
<proteinExistence type="predicted"/>
<dbReference type="AlphaFoldDB" id="A0AAW6VY36"/>
<reference evidence="1" key="1">
    <citation type="submission" date="2023-05" db="EMBL/GenBank/DDBJ databases">
        <title>Efficient inhibition of multidrug-resistant Escherichia coli by a new antibiotic combination.</title>
        <authorList>
            <person name="Lin T."/>
        </authorList>
    </citation>
    <scope>NUCLEOTIDE SEQUENCE</scope>
    <source>
        <strain evidence="1">YmmD45</strain>
    </source>
</reference>
<dbReference type="Proteomes" id="UP001223829">
    <property type="component" value="Unassembled WGS sequence"/>
</dbReference>
<name>A0AAW6VY36_ECOLX</name>
<accession>A0AAW6VY36</accession>